<gene>
    <name evidence="1" type="ORF">DC345_30195</name>
</gene>
<organism evidence="1 2">
    <name type="scientific">Paenibacillus taichungensis</name>
    <dbReference type="NCBI Taxonomy" id="484184"/>
    <lineage>
        <taxon>Bacteria</taxon>
        <taxon>Bacillati</taxon>
        <taxon>Bacillota</taxon>
        <taxon>Bacilli</taxon>
        <taxon>Bacillales</taxon>
        <taxon>Paenibacillaceae</taxon>
        <taxon>Paenibacillus</taxon>
    </lineage>
</organism>
<dbReference type="EMBL" id="QEVW01000033">
    <property type="protein sequence ID" value="RAW09734.1"/>
    <property type="molecule type" value="Genomic_DNA"/>
</dbReference>
<proteinExistence type="predicted"/>
<dbReference type="Proteomes" id="UP000250642">
    <property type="component" value="Unassembled WGS sequence"/>
</dbReference>
<evidence type="ECO:0000313" key="2">
    <source>
        <dbReference type="Proteomes" id="UP000250642"/>
    </source>
</evidence>
<dbReference type="AlphaFoldDB" id="A0A329QBM2"/>
<sequence length="131" mass="14324">MPLLDSYLLDNYLIDGFDKDAPLTLLASGSAVASSSTSPVVRFDTQAAWASSYNVTVNQNFGTIPKMIIFKRSGLTENIFLRDVKNSLGNSLVTIGNGSTAVTTPDWYVNNSQFRLPVNTQGQTYTWEAYG</sequence>
<name>A0A329QBM2_9BACL</name>
<accession>A0A329QBM2</accession>
<dbReference type="RefSeq" id="WP_113056284.1">
    <property type="nucleotide sequence ID" value="NZ_QEVW01000033.1"/>
</dbReference>
<protein>
    <submittedName>
        <fullName evidence="1">Uncharacterized protein</fullName>
    </submittedName>
</protein>
<comment type="caution">
    <text evidence="1">The sequence shown here is derived from an EMBL/GenBank/DDBJ whole genome shotgun (WGS) entry which is preliminary data.</text>
</comment>
<evidence type="ECO:0000313" key="1">
    <source>
        <dbReference type="EMBL" id="RAW09734.1"/>
    </source>
</evidence>
<reference evidence="1 2" key="1">
    <citation type="submission" date="2018-04" db="EMBL/GenBank/DDBJ databases">
        <title>Paenibacillus taichungensis Genome sequencing and assembly.</title>
        <authorList>
            <person name="Xu J."/>
            <person name="Rensing C."/>
            <person name="Mazhar H.S."/>
        </authorList>
    </citation>
    <scope>NUCLEOTIDE SEQUENCE [LARGE SCALE GENOMIC DNA]</scope>
    <source>
        <strain evidence="1 2">NC1</strain>
    </source>
</reference>